<evidence type="ECO:0000256" key="1">
    <source>
        <dbReference type="SAM" id="Phobius"/>
    </source>
</evidence>
<name>A0ABD0J0Q6_9CAEN</name>
<sequence>MEALCSVSAGLWLVLGGVTVYLLYKRLTRKHVNLPPGPRGLSALLTTLRAMKNGTLHKVAGDSVVQAVRRVGSVSHCGGRFLLPELGTPREGDVRK</sequence>
<dbReference type="AlphaFoldDB" id="A0ABD0J0Q6"/>
<organism evidence="2 3">
    <name type="scientific">Batillaria attramentaria</name>
    <dbReference type="NCBI Taxonomy" id="370345"/>
    <lineage>
        <taxon>Eukaryota</taxon>
        <taxon>Metazoa</taxon>
        <taxon>Spiralia</taxon>
        <taxon>Lophotrochozoa</taxon>
        <taxon>Mollusca</taxon>
        <taxon>Gastropoda</taxon>
        <taxon>Caenogastropoda</taxon>
        <taxon>Sorbeoconcha</taxon>
        <taxon>Cerithioidea</taxon>
        <taxon>Batillariidae</taxon>
        <taxon>Batillaria</taxon>
    </lineage>
</organism>
<dbReference type="EMBL" id="JACVVK020000783">
    <property type="protein sequence ID" value="KAK7446411.1"/>
    <property type="molecule type" value="Genomic_DNA"/>
</dbReference>
<dbReference type="Proteomes" id="UP001519460">
    <property type="component" value="Unassembled WGS sequence"/>
</dbReference>
<reference evidence="2 3" key="1">
    <citation type="journal article" date="2023" name="Sci. Data">
        <title>Genome assembly of the Korean intertidal mud-creeper Batillaria attramentaria.</title>
        <authorList>
            <person name="Patra A.K."/>
            <person name="Ho P.T."/>
            <person name="Jun S."/>
            <person name="Lee S.J."/>
            <person name="Kim Y."/>
            <person name="Won Y.J."/>
        </authorList>
    </citation>
    <scope>NUCLEOTIDE SEQUENCE [LARGE SCALE GENOMIC DNA]</scope>
    <source>
        <strain evidence="2">Wonlab-2016</strain>
    </source>
</reference>
<proteinExistence type="predicted"/>
<gene>
    <name evidence="2" type="ORF">BaRGS_00040272</name>
</gene>
<keyword evidence="1" id="KW-0812">Transmembrane</keyword>
<keyword evidence="3" id="KW-1185">Reference proteome</keyword>
<comment type="caution">
    <text evidence="2">The sequence shown here is derived from an EMBL/GenBank/DDBJ whole genome shotgun (WGS) entry which is preliminary data.</text>
</comment>
<keyword evidence="1" id="KW-0472">Membrane</keyword>
<evidence type="ECO:0000313" key="3">
    <source>
        <dbReference type="Proteomes" id="UP001519460"/>
    </source>
</evidence>
<evidence type="ECO:0000313" key="2">
    <source>
        <dbReference type="EMBL" id="KAK7446411.1"/>
    </source>
</evidence>
<feature type="transmembrane region" description="Helical" evidence="1">
    <location>
        <begin position="6"/>
        <end position="24"/>
    </location>
</feature>
<accession>A0ABD0J0Q6</accession>
<protein>
    <submittedName>
        <fullName evidence="2">Uncharacterized protein</fullName>
    </submittedName>
</protein>
<keyword evidence="1" id="KW-1133">Transmembrane helix</keyword>